<protein>
    <submittedName>
        <fullName evidence="1">Uncharacterized protein</fullName>
    </submittedName>
</protein>
<proteinExistence type="predicted"/>
<evidence type="ECO:0000313" key="1">
    <source>
        <dbReference type="EMBL" id="DAD69002.1"/>
    </source>
</evidence>
<name>A0A8S5LGD2_9CAUD</name>
<organism evidence="1">
    <name type="scientific">Siphoviridae sp. ctDo63</name>
    <dbReference type="NCBI Taxonomy" id="2823571"/>
    <lineage>
        <taxon>Viruses</taxon>
        <taxon>Duplodnaviria</taxon>
        <taxon>Heunggongvirae</taxon>
        <taxon>Uroviricota</taxon>
        <taxon>Caudoviricetes</taxon>
    </lineage>
</organism>
<accession>A0A8S5LGD2</accession>
<sequence>MHDCKNCKIAEIAAMTATFAVQNSLYIIA</sequence>
<dbReference type="EMBL" id="BK014713">
    <property type="protein sequence ID" value="DAD69002.1"/>
    <property type="molecule type" value="Genomic_DNA"/>
</dbReference>
<reference evidence="1" key="1">
    <citation type="journal article" date="2021" name="Proc. Natl. Acad. Sci. U.S.A.">
        <title>A Catalog of Tens of Thousands of Viruses from Human Metagenomes Reveals Hidden Associations with Chronic Diseases.</title>
        <authorList>
            <person name="Tisza M.J."/>
            <person name="Buck C.B."/>
        </authorList>
    </citation>
    <scope>NUCLEOTIDE SEQUENCE</scope>
    <source>
        <strain evidence="1">CtDo63</strain>
    </source>
</reference>